<dbReference type="Pfam" id="PF22780">
    <property type="entry name" value="HI0933_like_1st"/>
    <property type="match status" value="1"/>
</dbReference>
<dbReference type="Gene3D" id="3.50.50.60">
    <property type="entry name" value="FAD/NAD(P)-binding domain"/>
    <property type="match status" value="1"/>
</dbReference>
<gene>
    <name evidence="6" type="ORF">PI23P_07005</name>
</gene>
<accession>A4BYW0</accession>
<evidence type="ECO:0000259" key="4">
    <source>
        <dbReference type="Pfam" id="PF03486"/>
    </source>
</evidence>
<dbReference type="Gene3D" id="2.40.30.10">
    <property type="entry name" value="Translation factors"/>
    <property type="match status" value="1"/>
</dbReference>
<dbReference type="NCBIfam" id="TIGR00275">
    <property type="entry name" value="aminoacetone oxidase family FAD-binding enzyme"/>
    <property type="match status" value="1"/>
</dbReference>
<feature type="domain" description="RsdA/BaiN/AoA(So)-like Rossmann fold-like" evidence="4">
    <location>
        <begin position="5"/>
        <end position="386"/>
    </location>
</feature>
<dbReference type="Proteomes" id="UP000003053">
    <property type="component" value="Unassembled WGS sequence"/>
</dbReference>
<dbReference type="InterPro" id="IPR057661">
    <property type="entry name" value="RsdA/BaiN/AoA(So)_Rossmann"/>
</dbReference>
<organism evidence="6 7">
    <name type="scientific">Polaribacter irgensii 23-P</name>
    <dbReference type="NCBI Taxonomy" id="313594"/>
    <lineage>
        <taxon>Bacteria</taxon>
        <taxon>Pseudomonadati</taxon>
        <taxon>Bacteroidota</taxon>
        <taxon>Flavobacteriia</taxon>
        <taxon>Flavobacteriales</taxon>
        <taxon>Flavobacteriaceae</taxon>
    </lineage>
</organism>
<keyword evidence="3" id="KW-0274">FAD</keyword>
<dbReference type="Pfam" id="PF03486">
    <property type="entry name" value="HI0933_like"/>
    <property type="match status" value="1"/>
</dbReference>
<name>A4BYW0_9FLAO</name>
<dbReference type="InterPro" id="IPR004792">
    <property type="entry name" value="BaiN-like"/>
</dbReference>
<feature type="domain" description="RsdA/BaiN/AoA(So)-like insert" evidence="5">
    <location>
        <begin position="188"/>
        <end position="336"/>
    </location>
</feature>
<sequence>MKKIVSIVGGGTSSLLLAAFLNTEKYEVTIYEKNKTCGRKFLVAGKGGFNLTHSEVISELTARYTPNDFLKEALLHFTNDAFRNWLHTLQIPTYIGTSKRVYPKEGIKPISVLKTILSHLKEKGVHFKYEHSFSGWDDQNGLIINSKSTHSDYTIFALGGASWKITGSDGSWIERFQEKGIATLPFEASNCAFKISWGSTFLAKHGGSPLKNIRISCLDKSQKGEAVITNTGLEGNAIYGLSPQIRKQLKSHKKAAIFIDFKPTLTLKNITSKIRESNFKNTTQILKKELKLTSAQIDLLKEKLSKESYLNAEILSENIKKFPLEIAGLGLLDAAISTAGGVSLKAIDRNFQLHKIPNQFCIGEMLNWDAPTGGYLIQACASTGVYLSKYLNEIH</sequence>
<keyword evidence="7" id="KW-1185">Reference proteome</keyword>
<dbReference type="STRING" id="313594.PI23P_07005"/>
<comment type="caution">
    <text evidence="6">The sequence shown here is derived from an EMBL/GenBank/DDBJ whole genome shotgun (WGS) entry which is preliminary data.</text>
</comment>
<dbReference type="HOGENOM" id="CLU_025174_1_0_10"/>
<evidence type="ECO:0000256" key="3">
    <source>
        <dbReference type="ARBA" id="ARBA00022827"/>
    </source>
</evidence>
<evidence type="ECO:0000259" key="5">
    <source>
        <dbReference type="Pfam" id="PF22780"/>
    </source>
</evidence>
<dbReference type="Gene3D" id="1.10.8.260">
    <property type="entry name" value="HI0933 insert domain-like"/>
    <property type="match status" value="1"/>
</dbReference>
<dbReference type="SUPFAM" id="SSF160996">
    <property type="entry name" value="HI0933 insert domain-like"/>
    <property type="match status" value="1"/>
</dbReference>
<dbReference type="RefSeq" id="WP_004570021.1">
    <property type="nucleotide sequence ID" value="NZ_CH724148.1"/>
</dbReference>
<proteinExistence type="predicted"/>
<comment type="cofactor">
    <cofactor evidence="1">
        <name>FAD</name>
        <dbReference type="ChEBI" id="CHEBI:57692"/>
    </cofactor>
</comment>
<dbReference type="PANTHER" id="PTHR42887:SF1">
    <property type="entry name" value="BLR3961 PROTEIN"/>
    <property type="match status" value="1"/>
</dbReference>
<reference evidence="6 7" key="1">
    <citation type="submission" date="2006-02" db="EMBL/GenBank/DDBJ databases">
        <authorList>
            <person name="Murray A."/>
            <person name="Staley J."/>
            <person name="Ferriera S."/>
            <person name="Johnson J."/>
            <person name="Kravitz S."/>
            <person name="Halpern A."/>
            <person name="Remington K."/>
            <person name="Beeson K."/>
            <person name="Tran B."/>
            <person name="Rogers Y.-H."/>
            <person name="Friedman R."/>
            <person name="Venter J.C."/>
        </authorList>
    </citation>
    <scope>NUCLEOTIDE SEQUENCE [LARGE SCALE GENOMIC DNA]</scope>
    <source>
        <strain evidence="6 7">23-P</strain>
    </source>
</reference>
<dbReference type="NCBIfam" id="TIGR03862">
    <property type="entry name" value="flavo_PP4765"/>
    <property type="match status" value="1"/>
</dbReference>
<protein>
    <submittedName>
        <fullName evidence="6">HI0933-like protein</fullName>
    </submittedName>
</protein>
<evidence type="ECO:0000256" key="2">
    <source>
        <dbReference type="ARBA" id="ARBA00022630"/>
    </source>
</evidence>
<evidence type="ECO:0000313" key="7">
    <source>
        <dbReference type="Proteomes" id="UP000003053"/>
    </source>
</evidence>
<dbReference type="eggNOG" id="COG2081">
    <property type="taxonomic scope" value="Bacteria"/>
</dbReference>
<dbReference type="SUPFAM" id="SSF51905">
    <property type="entry name" value="FAD/NAD(P)-binding domain"/>
    <property type="match status" value="1"/>
</dbReference>
<dbReference type="OrthoDB" id="5288829at2"/>
<dbReference type="PANTHER" id="PTHR42887">
    <property type="entry name" value="OS12G0638800 PROTEIN"/>
    <property type="match status" value="1"/>
</dbReference>
<dbReference type="InterPro" id="IPR055178">
    <property type="entry name" value="RsdA/BaiN/AoA(So)-like_dom"/>
</dbReference>
<keyword evidence="2" id="KW-0285">Flavoprotein</keyword>
<dbReference type="AlphaFoldDB" id="A4BYW0"/>
<dbReference type="InterPro" id="IPR023166">
    <property type="entry name" value="BaiN-like_dom_sf"/>
</dbReference>
<dbReference type="InterPro" id="IPR022460">
    <property type="entry name" value="Flavoprotein_PP4765"/>
</dbReference>
<dbReference type="InterPro" id="IPR036188">
    <property type="entry name" value="FAD/NAD-bd_sf"/>
</dbReference>
<dbReference type="EMBL" id="AAOG01000002">
    <property type="protein sequence ID" value="EAR12353.1"/>
    <property type="molecule type" value="Genomic_DNA"/>
</dbReference>
<evidence type="ECO:0000256" key="1">
    <source>
        <dbReference type="ARBA" id="ARBA00001974"/>
    </source>
</evidence>
<evidence type="ECO:0000313" key="6">
    <source>
        <dbReference type="EMBL" id="EAR12353.1"/>
    </source>
</evidence>